<sequence length="68" mass="7655">MSLSNIDFMYAKIKCLTSGRHQLNPAKEYYGHQYDQMIPTLTLNQPRKGGAVAVLLLKAKPCDASWVE</sequence>
<evidence type="ECO:0000313" key="1">
    <source>
        <dbReference type="EMBL" id="KAL3796113.1"/>
    </source>
</evidence>
<evidence type="ECO:0000313" key="2">
    <source>
        <dbReference type="Proteomes" id="UP001516023"/>
    </source>
</evidence>
<proteinExistence type="predicted"/>
<dbReference type="AlphaFoldDB" id="A0ABD3Q764"/>
<accession>A0ABD3Q764</accession>
<comment type="caution">
    <text evidence="1">The sequence shown here is derived from an EMBL/GenBank/DDBJ whole genome shotgun (WGS) entry which is preliminary data.</text>
</comment>
<name>A0ABD3Q764_9STRA</name>
<dbReference type="Proteomes" id="UP001516023">
    <property type="component" value="Unassembled WGS sequence"/>
</dbReference>
<keyword evidence="2" id="KW-1185">Reference proteome</keyword>
<protein>
    <submittedName>
        <fullName evidence="1">Uncharacterized protein</fullName>
    </submittedName>
</protein>
<reference evidence="1 2" key="1">
    <citation type="journal article" date="2020" name="G3 (Bethesda)">
        <title>Improved Reference Genome for Cyclotella cryptica CCMP332, a Model for Cell Wall Morphogenesis, Salinity Adaptation, and Lipid Production in Diatoms (Bacillariophyta).</title>
        <authorList>
            <person name="Roberts W.R."/>
            <person name="Downey K.M."/>
            <person name="Ruck E.C."/>
            <person name="Traller J.C."/>
            <person name="Alverson A.J."/>
        </authorList>
    </citation>
    <scope>NUCLEOTIDE SEQUENCE [LARGE SCALE GENOMIC DNA]</scope>
    <source>
        <strain evidence="1 2">CCMP332</strain>
    </source>
</reference>
<organism evidence="1 2">
    <name type="scientific">Cyclotella cryptica</name>
    <dbReference type="NCBI Taxonomy" id="29204"/>
    <lineage>
        <taxon>Eukaryota</taxon>
        <taxon>Sar</taxon>
        <taxon>Stramenopiles</taxon>
        <taxon>Ochrophyta</taxon>
        <taxon>Bacillariophyta</taxon>
        <taxon>Coscinodiscophyceae</taxon>
        <taxon>Thalassiosirophycidae</taxon>
        <taxon>Stephanodiscales</taxon>
        <taxon>Stephanodiscaceae</taxon>
        <taxon>Cyclotella</taxon>
    </lineage>
</organism>
<dbReference type="EMBL" id="JABMIG020000065">
    <property type="protein sequence ID" value="KAL3796113.1"/>
    <property type="molecule type" value="Genomic_DNA"/>
</dbReference>
<gene>
    <name evidence="1" type="ORF">HJC23_000616</name>
</gene>